<feature type="binding site" evidence="7">
    <location>
        <position position="43"/>
    </location>
    <ligand>
        <name>NAD(+)</name>
        <dbReference type="ChEBI" id="CHEBI:57540"/>
    </ligand>
</feature>
<feature type="binding site" evidence="7">
    <location>
        <position position="172"/>
    </location>
    <ligand>
        <name>beta-D-fructose 1,6-bisphosphate</name>
        <dbReference type="ChEBI" id="CHEBI:32966"/>
        <note>allosteric activator</note>
    </ligand>
</feature>
<comment type="activity regulation">
    <text evidence="7">Allosterically activated by fructose 1,6-bisphosphate (FBP).</text>
</comment>
<dbReference type="InterPro" id="IPR015955">
    <property type="entry name" value="Lactate_DH/Glyco_Ohase_4_C"/>
</dbReference>
<evidence type="ECO:0000256" key="1">
    <source>
        <dbReference type="ARBA" id="ARBA00004843"/>
    </source>
</evidence>
<feature type="domain" description="Lactate/malate dehydrogenase N-terminal" evidence="10">
    <location>
        <begin position="8"/>
        <end position="146"/>
    </location>
</feature>
<comment type="function">
    <text evidence="7">Catalyzes the conversion of lactate to pyruvate.</text>
</comment>
<evidence type="ECO:0000313" key="12">
    <source>
        <dbReference type="EMBL" id="AYG05386.1"/>
    </source>
</evidence>
<feature type="binding site" evidence="7">
    <location>
        <position position="86"/>
    </location>
    <ligand>
        <name>substrate</name>
    </ligand>
</feature>
<evidence type="ECO:0000256" key="6">
    <source>
        <dbReference type="ARBA" id="ARBA00049258"/>
    </source>
</evidence>
<feature type="binding site" evidence="7">
    <location>
        <position position="157"/>
    </location>
    <ligand>
        <name>beta-D-fructose 1,6-bisphosphate</name>
        <dbReference type="ChEBI" id="CHEBI:32966"/>
        <note>allosteric activator</note>
    </ligand>
</feature>
<dbReference type="OrthoDB" id="9802969at2"/>
<dbReference type="InterPro" id="IPR036291">
    <property type="entry name" value="NAD(P)-bd_dom_sf"/>
</dbReference>
<keyword evidence="5 7" id="KW-0520">NAD</keyword>
<dbReference type="Pfam" id="PF02866">
    <property type="entry name" value="Ldh_1_C"/>
    <property type="match status" value="1"/>
</dbReference>
<gene>
    <name evidence="7" type="primary">ldh</name>
    <name evidence="12" type="ORF">D7I44_11090</name>
</gene>
<dbReference type="AlphaFoldDB" id="A0A387BW93"/>
<comment type="caution">
    <text evidence="7">Lacks conserved residue(s) required for the propagation of feature annotation.</text>
</comment>
<dbReference type="PIRSF" id="PIRSF000102">
    <property type="entry name" value="Lac_mal_DH"/>
    <property type="match status" value="1"/>
</dbReference>
<name>A0A387BW93_9MICO</name>
<comment type="catalytic activity">
    <reaction evidence="6 7">
        <text>(S)-lactate + NAD(+) = pyruvate + NADH + H(+)</text>
        <dbReference type="Rhea" id="RHEA:23444"/>
        <dbReference type="ChEBI" id="CHEBI:15361"/>
        <dbReference type="ChEBI" id="CHEBI:15378"/>
        <dbReference type="ChEBI" id="CHEBI:16651"/>
        <dbReference type="ChEBI" id="CHEBI:57540"/>
        <dbReference type="ChEBI" id="CHEBI:57945"/>
        <dbReference type="EC" id="1.1.1.27"/>
    </reaction>
</comment>
<evidence type="ECO:0000256" key="5">
    <source>
        <dbReference type="ARBA" id="ARBA00023027"/>
    </source>
</evidence>
<keyword evidence="4 7" id="KW-0560">Oxidoreductase</keyword>
<feature type="binding site" evidence="7 9">
    <location>
        <position position="38"/>
    </location>
    <ligand>
        <name>NAD(+)</name>
        <dbReference type="ChEBI" id="CHEBI:57540"/>
    </ligand>
</feature>
<dbReference type="InterPro" id="IPR001236">
    <property type="entry name" value="Lactate/malate_DH_N"/>
</dbReference>
<dbReference type="UniPathway" id="UPA00554">
    <property type="reaction ID" value="UER00611"/>
</dbReference>
<sequence length="319" mass="33342">MANLRTTKLGIIGAGAVGTSLAYAALIRGAADEVVIYDLNAARAEAQGLDLAHGTPFAHRAKVTGGGDLDVLSASDVIVITAGAAQQPGQSRLELVNTNAEIIRNLMPQLVRRAPDAVYMLVTNPVDVLTEVAVDVAGLRRGQVIGSGTTLDSSRLRWLVAETAGVAPRDVHAMILGEHGDSAFPLWSNATIGGSPISGWTDESGTKIFDDEKLADLANQAVLSAYSIIAGKGATNYAIGLAGVRLVEAILRDEHMVTPVSTVLRDYEGVDGIALSVPCVLGAGGVQRVLRVPMNQSEHDAFHRSGDAIRSVLQEIGQL</sequence>
<reference evidence="12 13" key="1">
    <citation type="submission" date="2018-09" db="EMBL/GenBank/DDBJ databases">
        <title>Genome sequencing of strain 2DFW10M-5.</title>
        <authorList>
            <person name="Heo J."/>
            <person name="Kim S.-J."/>
            <person name="Kwon S.-W."/>
        </authorList>
    </citation>
    <scope>NUCLEOTIDE SEQUENCE [LARGE SCALE GENOMIC DNA]</scope>
    <source>
        <strain evidence="12 13">2DFW10M-5</strain>
    </source>
</reference>
<feature type="binding site" evidence="7">
    <location>
        <begin position="83"/>
        <end position="84"/>
    </location>
    <ligand>
        <name>NAD(+)</name>
        <dbReference type="ChEBI" id="CHEBI:57540"/>
    </ligand>
</feature>
<feature type="binding site" evidence="7 9">
    <location>
        <begin position="122"/>
        <end position="124"/>
    </location>
    <ligand>
        <name>NAD(+)</name>
        <dbReference type="ChEBI" id="CHEBI:57540"/>
    </ligand>
</feature>
<comment type="similarity">
    <text evidence="2 7">Belongs to the LDH/MDH superfamily. LDH family.</text>
</comment>
<feature type="binding site" evidence="7">
    <location>
        <begin position="152"/>
        <end position="155"/>
    </location>
    <ligand>
        <name>substrate</name>
    </ligand>
</feature>
<dbReference type="PRINTS" id="PR00086">
    <property type="entry name" value="LLDHDRGNASE"/>
</dbReference>
<protein>
    <recommendedName>
        <fullName evidence="3 7">L-lactate dehydrogenase</fullName>
        <shortName evidence="7">L-LDH</shortName>
        <ecNumber evidence="3 7">1.1.1.27</ecNumber>
    </recommendedName>
</protein>
<evidence type="ECO:0000256" key="8">
    <source>
        <dbReference type="PIRSR" id="PIRSR000102-1"/>
    </source>
</evidence>
<dbReference type="InterPro" id="IPR018177">
    <property type="entry name" value="L-lactate_DH_AS"/>
</dbReference>
<feature type="binding site" evidence="7">
    <location>
        <position position="147"/>
    </location>
    <ligand>
        <name>NAD(+)</name>
        <dbReference type="ChEBI" id="CHEBI:57540"/>
    </ligand>
</feature>
<dbReference type="KEGG" id="gry:D7I44_11090"/>
<evidence type="ECO:0000259" key="11">
    <source>
        <dbReference type="Pfam" id="PF02866"/>
    </source>
</evidence>
<feature type="modified residue" description="Phosphotyrosine" evidence="7">
    <location>
        <position position="226"/>
    </location>
</feature>
<dbReference type="InterPro" id="IPR022383">
    <property type="entry name" value="Lactate/malate_DH_C"/>
</dbReference>
<dbReference type="HAMAP" id="MF_00488">
    <property type="entry name" value="Lactate_dehydrog"/>
    <property type="match status" value="1"/>
</dbReference>
<feature type="binding site" evidence="7">
    <location>
        <begin position="124"/>
        <end position="127"/>
    </location>
    <ligand>
        <name>substrate</name>
    </ligand>
</feature>
<dbReference type="SUPFAM" id="SSF51735">
    <property type="entry name" value="NAD(P)-binding Rossmann-fold domains"/>
    <property type="match status" value="1"/>
</dbReference>
<dbReference type="PANTHER" id="PTHR43128">
    <property type="entry name" value="L-2-HYDROXYCARBOXYLATE DEHYDROGENASE (NAD(P)(+))"/>
    <property type="match status" value="1"/>
</dbReference>
<dbReference type="GO" id="GO:0006089">
    <property type="term" value="P:lactate metabolic process"/>
    <property type="evidence" value="ECO:0007669"/>
    <property type="project" value="TreeGrafter"/>
</dbReference>
<dbReference type="Proteomes" id="UP000275069">
    <property type="component" value="Chromosome"/>
</dbReference>
<dbReference type="RefSeq" id="WP_120790914.1">
    <property type="nucleotide sequence ID" value="NZ_CP032624.1"/>
</dbReference>
<comment type="subunit">
    <text evidence="7">Homotetramer.</text>
</comment>
<dbReference type="PANTHER" id="PTHR43128:SF16">
    <property type="entry name" value="L-LACTATE DEHYDROGENASE"/>
    <property type="match status" value="1"/>
</dbReference>
<dbReference type="NCBIfam" id="TIGR01771">
    <property type="entry name" value="L-LDH-NAD"/>
    <property type="match status" value="1"/>
</dbReference>
<proteinExistence type="inferred from homology"/>
<feature type="binding site" evidence="7">
    <location>
        <position position="92"/>
    </location>
    <ligand>
        <name>substrate</name>
    </ligand>
</feature>
<keyword evidence="13" id="KW-1185">Reference proteome</keyword>
<evidence type="ECO:0000313" key="13">
    <source>
        <dbReference type="Proteomes" id="UP000275069"/>
    </source>
</evidence>
<organism evidence="12 13">
    <name type="scientific">Gryllotalpicola protaetiae</name>
    <dbReference type="NCBI Taxonomy" id="2419771"/>
    <lineage>
        <taxon>Bacteria</taxon>
        <taxon>Bacillati</taxon>
        <taxon>Actinomycetota</taxon>
        <taxon>Actinomycetes</taxon>
        <taxon>Micrococcales</taxon>
        <taxon>Microbacteriaceae</taxon>
        <taxon>Gryllotalpicola</taxon>
    </lineage>
</organism>
<evidence type="ECO:0000256" key="2">
    <source>
        <dbReference type="ARBA" id="ARBA00006054"/>
    </source>
</evidence>
<keyword evidence="7" id="KW-0597">Phosphoprotein</keyword>
<accession>A0A387BW93</accession>
<feature type="binding site" evidence="9">
    <location>
        <position position="99"/>
    </location>
    <ligand>
        <name>NAD(+)</name>
        <dbReference type="ChEBI" id="CHEBI:57540"/>
    </ligand>
</feature>
<comment type="subcellular location">
    <subcellularLocation>
        <location evidence="7">Cytoplasm</location>
    </subcellularLocation>
</comment>
<feature type="binding site" evidence="9">
    <location>
        <begin position="13"/>
        <end position="18"/>
    </location>
    <ligand>
        <name>NAD(+)</name>
        <dbReference type="ChEBI" id="CHEBI:57540"/>
    </ligand>
</feature>
<evidence type="ECO:0000256" key="4">
    <source>
        <dbReference type="ARBA" id="ARBA00023002"/>
    </source>
</evidence>
<dbReference type="Gene3D" id="3.90.110.10">
    <property type="entry name" value="Lactate dehydrogenase/glycoside hydrolase, family 4, C-terminal"/>
    <property type="match status" value="1"/>
</dbReference>
<dbReference type="Gene3D" id="3.40.50.720">
    <property type="entry name" value="NAD(P)-binding Rossmann-like Domain"/>
    <property type="match status" value="1"/>
</dbReference>
<dbReference type="GO" id="GO:0005737">
    <property type="term" value="C:cytoplasm"/>
    <property type="evidence" value="ECO:0007669"/>
    <property type="project" value="UniProtKB-SubCell"/>
</dbReference>
<feature type="active site" description="Proton acceptor" evidence="7 8">
    <location>
        <position position="179"/>
    </location>
</feature>
<dbReference type="Pfam" id="PF00056">
    <property type="entry name" value="Ldh_1_N"/>
    <property type="match status" value="1"/>
</dbReference>
<keyword evidence="7" id="KW-0021">Allosteric enzyme</keyword>
<feature type="binding site" evidence="7">
    <location>
        <position position="235"/>
    </location>
    <ligand>
        <name>substrate</name>
    </ligand>
</feature>
<feature type="domain" description="Lactate/malate dehydrogenase C-terminal" evidence="11">
    <location>
        <begin position="149"/>
        <end position="315"/>
    </location>
</feature>
<dbReference type="GO" id="GO:0004459">
    <property type="term" value="F:L-lactate dehydrogenase (NAD+) activity"/>
    <property type="evidence" value="ECO:0007669"/>
    <property type="project" value="UniProtKB-UniRule"/>
</dbReference>
<dbReference type="EMBL" id="CP032624">
    <property type="protein sequence ID" value="AYG05386.1"/>
    <property type="molecule type" value="Genomic_DNA"/>
</dbReference>
<dbReference type="SUPFAM" id="SSF56327">
    <property type="entry name" value="LDH C-terminal domain-like"/>
    <property type="match status" value="1"/>
</dbReference>
<evidence type="ECO:0000256" key="9">
    <source>
        <dbReference type="PIRSR" id="PIRSR000102-3"/>
    </source>
</evidence>
<dbReference type="GO" id="GO:0006096">
    <property type="term" value="P:glycolytic process"/>
    <property type="evidence" value="ECO:0007669"/>
    <property type="project" value="UniProtKB-UniRule"/>
</dbReference>
<keyword evidence="7" id="KW-0963">Cytoplasm</keyword>
<feature type="binding site" evidence="7">
    <location>
        <position position="17"/>
    </location>
    <ligand>
        <name>NAD(+)</name>
        <dbReference type="ChEBI" id="CHEBI:57540"/>
    </ligand>
</feature>
<evidence type="ECO:0000256" key="7">
    <source>
        <dbReference type="HAMAP-Rule" id="MF_00488"/>
    </source>
</evidence>
<dbReference type="PROSITE" id="PS00064">
    <property type="entry name" value="L_LDH"/>
    <property type="match status" value="1"/>
</dbReference>
<evidence type="ECO:0000259" key="10">
    <source>
        <dbReference type="Pfam" id="PF00056"/>
    </source>
</evidence>
<dbReference type="EC" id="1.1.1.27" evidence="3 7"/>
<comment type="pathway">
    <text evidence="1 7">Fermentation; pyruvate fermentation to lactate; (S)-lactate from pyruvate: step 1/1.</text>
</comment>
<evidence type="ECO:0000256" key="3">
    <source>
        <dbReference type="ARBA" id="ARBA00012967"/>
    </source>
</evidence>
<dbReference type="InterPro" id="IPR011304">
    <property type="entry name" value="L-lactate_DH"/>
</dbReference>
<dbReference type="InterPro" id="IPR001557">
    <property type="entry name" value="L-lactate/malate_DH"/>
</dbReference>